<keyword evidence="3" id="KW-0547">Nucleotide-binding</keyword>
<evidence type="ECO:0000256" key="3">
    <source>
        <dbReference type="ARBA" id="ARBA00022741"/>
    </source>
</evidence>
<evidence type="ECO:0000256" key="6">
    <source>
        <dbReference type="ARBA" id="ARBA00047899"/>
    </source>
</evidence>
<evidence type="ECO:0000313" key="10">
    <source>
        <dbReference type="Proteomes" id="UP000252519"/>
    </source>
</evidence>
<dbReference type="PANTHER" id="PTHR24350">
    <property type="entry name" value="SERINE/THREONINE-PROTEIN KINASE IAL-RELATED"/>
    <property type="match status" value="1"/>
</dbReference>
<dbReference type="GO" id="GO:0004674">
    <property type="term" value="F:protein serine/threonine kinase activity"/>
    <property type="evidence" value="ECO:0007669"/>
    <property type="project" value="UniProtKB-KW"/>
</dbReference>
<reference evidence="9 10" key="1">
    <citation type="submission" date="2014-10" db="EMBL/GenBank/DDBJ databases">
        <title>Draft genome of the hookworm Ancylostoma caninum.</title>
        <authorList>
            <person name="Mitreva M."/>
        </authorList>
    </citation>
    <scope>NUCLEOTIDE SEQUENCE [LARGE SCALE GENOMIC DNA]</scope>
    <source>
        <strain evidence="9 10">Baltimore</strain>
    </source>
</reference>
<comment type="caution">
    <text evidence="9">The sequence shown here is derived from an EMBL/GenBank/DDBJ whole genome shotgun (WGS) entry which is preliminary data.</text>
</comment>
<keyword evidence="5" id="KW-0067">ATP-binding</keyword>
<dbReference type="AlphaFoldDB" id="A0A368FFA5"/>
<dbReference type="InterPro" id="IPR030616">
    <property type="entry name" value="Aur-like"/>
</dbReference>
<organism evidence="9 10">
    <name type="scientific">Ancylostoma caninum</name>
    <name type="common">Dog hookworm</name>
    <dbReference type="NCBI Taxonomy" id="29170"/>
    <lineage>
        <taxon>Eukaryota</taxon>
        <taxon>Metazoa</taxon>
        <taxon>Ecdysozoa</taxon>
        <taxon>Nematoda</taxon>
        <taxon>Chromadorea</taxon>
        <taxon>Rhabditida</taxon>
        <taxon>Rhabditina</taxon>
        <taxon>Rhabditomorpha</taxon>
        <taxon>Strongyloidea</taxon>
        <taxon>Ancylostomatidae</taxon>
        <taxon>Ancylostomatinae</taxon>
        <taxon>Ancylostoma</taxon>
    </lineage>
</organism>
<evidence type="ECO:0000259" key="8">
    <source>
        <dbReference type="PROSITE" id="PS50011"/>
    </source>
</evidence>
<dbReference type="InterPro" id="IPR011009">
    <property type="entry name" value="Kinase-like_dom_sf"/>
</dbReference>
<evidence type="ECO:0000256" key="4">
    <source>
        <dbReference type="ARBA" id="ARBA00022777"/>
    </source>
</evidence>
<dbReference type="SUPFAM" id="SSF56112">
    <property type="entry name" value="Protein kinase-like (PK-like)"/>
    <property type="match status" value="1"/>
</dbReference>
<feature type="domain" description="Protein kinase" evidence="8">
    <location>
        <begin position="1"/>
        <end position="62"/>
    </location>
</feature>
<keyword evidence="4" id="KW-0418">Kinase</keyword>
<evidence type="ECO:0000256" key="5">
    <source>
        <dbReference type="ARBA" id="ARBA00022840"/>
    </source>
</evidence>
<evidence type="ECO:0000313" key="9">
    <source>
        <dbReference type="EMBL" id="RCN28847.1"/>
    </source>
</evidence>
<evidence type="ECO:0000256" key="7">
    <source>
        <dbReference type="ARBA" id="ARBA00048679"/>
    </source>
</evidence>
<gene>
    <name evidence="9" type="ORF">ANCCAN_25405</name>
</gene>
<sequence length="71" mass="7709">MLVGQSPFHYSSTGNIVKAIIACKFDIPSSVREEPSNLIKNLIVKDSSKRASLHEVLAHAWIESMSGVAAK</sequence>
<name>A0A368FFA5_ANCCA</name>
<keyword evidence="1" id="KW-0723">Serine/threonine-protein kinase</keyword>
<keyword evidence="10" id="KW-1185">Reference proteome</keyword>
<accession>A0A368FFA5</accession>
<evidence type="ECO:0000256" key="2">
    <source>
        <dbReference type="ARBA" id="ARBA00022679"/>
    </source>
</evidence>
<dbReference type="Gene3D" id="1.10.510.10">
    <property type="entry name" value="Transferase(Phosphotransferase) domain 1"/>
    <property type="match status" value="1"/>
</dbReference>
<comment type="catalytic activity">
    <reaction evidence="7">
        <text>L-seryl-[protein] + ATP = O-phospho-L-seryl-[protein] + ADP + H(+)</text>
        <dbReference type="Rhea" id="RHEA:17989"/>
        <dbReference type="Rhea" id="RHEA-COMP:9863"/>
        <dbReference type="Rhea" id="RHEA-COMP:11604"/>
        <dbReference type="ChEBI" id="CHEBI:15378"/>
        <dbReference type="ChEBI" id="CHEBI:29999"/>
        <dbReference type="ChEBI" id="CHEBI:30616"/>
        <dbReference type="ChEBI" id="CHEBI:83421"/>
        <dbReference type="ChEBI" id="CHEBI:456216"/>
        <dbReference type="EC" id="2.7.11.1"/>
    </reaction>
</comment>
<evidence type="ECO:0000256" key="1">
    <source>
        <dbReference type="ARBA" id="ARBA00022527"/>
    </source>
</evidence>
<dbReference type="PROSITE" id="PS50011">
    <property type="entry name" value="PROTEIN_KINASE_DOM"/>
    <property type="match status" value="1"/>
</dbReference>
<dbReference type="Proteomes" id="UP000252519">
    <property type="component" value="Unassembled WGS sequence"/>
</dbReference>
<dbReference type="InterPro" id="IPR000719">
    <property type="entry name" value="Prot_kinase_dom"/>
</dbReference>
<proteinExistence type="predicted"/>
<keyword evidence="2" id="KW-0808">Transferase</keyword>
<protein>
    <recommendedName>
        <fullName evidence="8">Protein kinase domain-containing protein</fullName>
    </recommendedName>
</protein>
<dbReference type="OrthoDB" id="346907at2759"/>
<dbReference type="EMBL" id="JOJR01002280">
    <property type="protein sequence ID" value="RCN28847.1"/>
    <property type="molecule type" value="Genomic_DNA"/>
</dbReference>
<dbReference type="GO" id="GO:0005524">
    <property type="term" value="F:ATP binding"/>
    <property type="evidence" value="ECO:0007669"/>
    <property type="project" value="UniProtKB-KW"/>
</dbReference>
<comment type="catalytic activity">
    <reaction evidence="6">
        <text>L-threonyl-[protein] + ATP = O-phospho-L-threonyl-[protein] + ADP + H(+)</text>
        <dbReference type="Rhea" id="RHEA:46608"/>
        <dbReference type="Rhea" id="RHEA-COMP:11060"/>
        <dbReference type="Rhea" id="RHEA-COMP:11605"/>
        <dbReference type="ChEBI" id="CHEBI:15378"/>
        <dbReference type="ChEBI" id="CHEBI:30013"/>
        <dbReference type="ChEBI" id="CHEBI:30616"/>
        <dbReference type="ChEBI" id="CHEBI:61977"/>
        <dbReference type="ChEBI" id="CHEBI:456216"/>
        <dbReference type="EC" id="2.7.11.1"/>
    </reaction>
</comment>